<name>A0A0A9GWR9_ARUDO</name>
<reference evidence="1" key="1">
    <citation type="submission" date="2014-09" db="EMBL/GenBank/DDBJ databases">
        <authorList>
            <person name="Magalhaes I.L.F."/>
            <person name="Oliveira U."/>
            <person name="Santos F.R."/>
            <person name="Vidigal T.H.D.A."/>
            <person name="Brescovit A.D."/>
            <person name="Santos A.J."/>
        </authorList>
    </citation>
    <scope>NUCLEOTIDE SEQUENCE</scope>
    <source>
        <tissue evidence="1">Shoot tissue taken approximately 20 cm above the soil surface</tissue>
    </source>
</reference>
<organism evidence="1">
    <name type="scientific">Arundo donax</name>
    <name type="common">Giant reed</name>
    <name type="synonym">Donax arundinaceus</name>
    <dbReference type="NCBI Taxonomy" id="35708"/>
    <lineage>
        <taxon>Eukaryota</taxon>
        <taxon>Viridiplantae</taxon>
        <taxon>Streptophyta</taxon>
        <taxon>Embryophyta</taxon>
        <taxon>Tracheophyta</taxon>
        <taxon>Spermatophyta</taxon>
        <taxon>Magnoliopsida</taxon>
        <taxon>Liliopsida</taxon>
        <taxon>Poales</taxon>
        <taxon>Poaceae</taxon>
        <taxon>PACMAD clade</taxon>
        <taxon>Arundinoideae</taxon>
        <taxon>Arundineae</taxon>
        <taxon>Arundo</taxon>
    </lineage>
</organism>
<dbReference type="EMBL" id="GBRH01170890">
    <property type="protein sequence ID" value="JAE27006.1"/>
    <property type="molecule type" value="Transcribed_RNA"/>
</dbReference>
<proteinExistence type="predicted"/>
<accession>A0A0A9GWR9</accession>
<evidence type="ECO:0000313" key="1">
    <source>
        <dbReference type="EMBL" id="JAE27006.1"/>
    </source>
</evidence>
<protein>
    <submittedName>
        <fullName evidence="1">Uncharacterized protein</fullName>
    </submittedName>
</protein>
<dbReference type="AlphaFoldDB" id="A0A0A9GWR9"/>
<reference evidence="1" key="2">
    <citation type="journal article" date="2015" name="Data Brief">
        <title>Shoot transcriptome of the giant reed, Arundo donax.</title>
        <authorList>
            <person name="Barrero R.A."/>
            <person name="Guerrero F.D."/>
            <person name="Moolhuijzen P."/>
            <person name="Goolsby J.A."/>
            <person name="Tidwell J."/>
            <person name="Bellgard S.E."/>
            <person name="Bellgard M.I."/>
        </authorList>
    </citation>
    <scope>NUCLEOTIDE SEQUENCE</scope>
    <source>
        <tissue evidence="1">Shoot tissue taken approximately 20 cm above the soil surface</tissue>
    </source>
</reference>
<sequence length="18" mass="2085">MQFSLTPWLGYQLAAQKC</sequence>